<organism evidence="2 3">
    <name type="scientific">Lentzea flaviverrucosa</name>
    <dbReference type="NCBI Taxonomy" id="200379"/>
    <lineage>
        <taxon>Bacteria</taxon>
        <taxon>Bacillati</taxon>
        <taxon>Actinomycetota</taxon>
        <taxon>Actinomycetes</taxon>
        <taxon>Pseudonocardiales</taxon>
        <taxon>Pseudonocardiaceae</taxon>
        <taxon>Lentzea</taxon>
    </lineage>
</organism>
<feature type="domain" description="HTH cro/C1-type" evidence="1">
    <location>
        <begin position="48"/>
        <end position="83"/>
    </location>
</feature>
<evidence type="ECO:0000259" key="1">
    <source>
        <dbReference type="PROSITE" id="PS50943"/>
    </source>
</evidence>
<evidence type="ECO:0000313" key="3">
    <source>
        <dbReference type="Proteomes" id="UP000199028"/>
    </source>
</evidence>
<dbReference type="GO" id="GO:0003677">
    <property type="term" value="F:DNA binding"/>
    <property type="evidence" value="ECO:0007669"/>
    <property type="project" value="InterPro"/>
</dbReference>
<name>A0A1H9XSY8_9PSEU</name>
<dbReference type="Proteomes" id="UP000199028">
    <property type="component" value="Unassembled WGS sequence"/>
</dbReference>
<dbReference type="Gene3D" id="1.10.260.40">
    <property type="entry name" value="lambda repressor-like DNA-binding domains"/>
    <property type="match status" value="1"/>
</dbReference>
<dbReference type="InterPro" id="IPR010982">
    <property type="entry name" value="Lambda_DNA-bd_dom_sf"/>
</dbReference>
<protein>
    <recommendedName>
        <fullName evidence="1">HTH cro/C1-type domain-containing protein</fullName>
    </recommendedName>
</protein>
<evidence type="ECO:0000313" key="2">
    <source>
        <dbReference type="EMBL" id="SES49280.1"/>
    </source>
</evidence>
<sequence>MTEREKPEPHTLAARLEYLFRSIRASGQREYSNEDVAEAITRDQGVTISASYLWYLRTGQRDNPTLKHLTALATFFGVPAAYFFDDAVREQVEGEIALVTALKDNGVREVAMRAAGLSDRSLDTITEIINRVRELEGLPPKES</sequence>
<dbReference type="InterPro" id="IPR001387">
    <property type="entry name" value="Cro/C1-type_HTH"/>
</dbReference>
<dbReference type="PROSITE" id="PS50943">
    <property type="entry name" value="HTH_CROC1"/>
    <property type="match status" value="1"/>
</dbReference>
<dbReference type="SUPFAM" id="SSF47413">
    <property type="entry name" value="lambda repressor-like DNA-binding domains"/>
    <property type="match status" value="1"/>
</dbReference>
<accession>A0A1H9XSY8</accession>
<keyword evidence="3" id="KW-1185">Reference proteome</keyword>
<gene>
    <name evidence="2" type="ORF">SAMN05216195_117130</name>
</gene>
<dbReference type="AlphaFoldDB" id="A0A1H9XSY8"/>
<proteinExistence type="predicted"/>
<dbReference type="RefSeq" id="WP_090071726.1">
    <property type="nucleotide sequence ID" value="NZ_FOFT01000017.1"/>
</dbReference>
<reference evidence="3" key="1">
    <citation type="submission" date="2016-10" db="EMBL/GenBank/DDBJ databases">
        <authorList>
            <person name="Varghese N."/>
            <person name="Submissions S."/>
        </authorList>
    </citation>
    <scope>NUCLEOTIDE SEQUENCE [LARGE SCALE GENOMIC DNA]</scope>
    <source>
        <strain evidence="3">CGMCC 4.578</strain>
    </source>
</reference>
<dbReference type="EMBL" id="FOFT01000017">
    <property type="protein sequence ID" value="SES49280.1"/>
    <property type="molecule type" value="Genomic_DNA"/>
</dbReference>
<dbReference type="OrthoDB" id="2679623at2"/>